<protein>
    <recommendedName>
        <fullName evidence="7">ADP-ribose pyrophosphatase, mitochondrial</fullName>
    </recommendedName>
</protein>
<dbReference type="AlphaFoldDB" id="A0A0V1DVQ3"/>
<evidence type="ECO:0008006" key="7">
    <source>
        <dbReference type="Google" id="ProtNLM"/>
    </source>
</evidence>
<evidence type="ECO:0000313" key="2">
    <source>
        <dbReference type="EMBL" id="KRY65011.1"/>
    </source>
</evidence>
<gene>
    <name evidence="2" type="ORF">T4A_10479</name>
    <name evidence="3" type="ORF">T4B_12987</name>
    <name evidence="4" type="ORF">T4C_12346</name>
</gene>
<evidence type="ECO:0000313" key="6">
    <source>
        <dbReference type="Proteomes" id="UP000054805"/>
    </source>
</evidence>
<dbReference type="EMBL" id="JYDS01000344">
    <property type="protein sequence ID" value="KRZ12195.1"/>
    <property type="molecule type" value="Genomic_DNA"/>
</dbReference>
<evidence type="ECO:0000313" key="4">
    <source>
        <dbReference type="EMBL" id="KRZ24600.1"/>
    </source>
</evidence>
<accession>A0A0V1DVQ3</accession>
<keyword evidence="1" id="KW-1133">Transmembrane helix</keyword>
<feature type="transmembrane region" description="Helical" evidence="1">
    <location>
        <begin position="254"/>
        <end position="277"/>
    </location>
</feature>
<reference evidence="5 6" key="1">
    <citation type="submission" date="2015-01" db="EMBL/GenBank/DDBJ databases">
        <title>Evolution of Trichinella species and genotypes.</title>
        <authorList>
            <person name="Korhonen P.K."/>
            <person name="Edoardo P."/>
            <person name="Giuseppe L.R."/>
            <person name="Gasser R.B."/>
        </authorList>
    </citation>
    <scope>NUCLEOTIDE SEQUENCE [LARGE SCALE GENOMIC DNA]</scope>
    <source>
        <strain evidence="2">ISS13</strain>
        <strain evidence="4">ISS176</strain>
        <strain evidence="3">ISS588</strain>
    </source>
</reference>
<keyword evidence="1" id="KW-0472">Membrane</keyword>
<keyword evidence="1" id="KW-0812">Transmembrane</keyword>
<dbReference type="EMBL" id="JYDR01000239">
    <property type="protein sequence ID" value="KRY65011.1"/>
    <property type="molecule type" value="Genomic_DNA"/>
</dbReference>
<name>A0A0V1DVQ3_TRIPS</name>
<organism evidence="2 5">
    <name type="scientific">Trichinella pseudospiralis</name>
    <name type="common">Parasitic roundworm</name>
    <dbReference type="NCBI Taxonomy" id="6337"/>
    <lineage>
        <taxon>Eukaryota</taxon>
        <taxon>Metazoa</taxon>
        <taxon>Ecdysozoa</taxon>
        <taxon>Nematoda</taxon>
        <taxon>Enoplea</taxon>
        <taxon>Dorylaimia</taxon>
        <taxon>Trichinellida</taxon>
        <taxon>Trichinellidae</taxon>
        <taxon>Trichinella</taxon>
    </lineage>
</organism>
<proteinExistence type="predicted"/>
<dbReference type="EMBL" id="JYDV01000215">
    <property type="protein sequence ID" value="KRZ24600.1"/>
    <property type="molecule type" value="Genomic_DNA"/>
</dbReference>
<keyword evidence="6" id="KW-1185">Reference proteome</keyword>
<evidence type="ECO:0000256" key="1">
    <source>
        <dbReference type="SAM" id="Phobius"/>
    </source>
</evidence>
<dbReference type="Proteomes" id="UP000054632">
    <property type="component" value="Unassembled WGS sequence"/>
</dbReference>
<evidence type="ECO:0000313" key="3">
    <source>
        <dbReference type="EMBL" id="KRZ12195.1"/>
    </source>
</evidence>
<sequence>MKRSKSVSCILLAKGSKSKIEELHAVVCDSQLKASLSKKYSLCEISKYPYGDKYSLYVPSSVSSWKKALFLYKPVDFDLSSVNKTFQNPRGRTGVRGLGGLPHYGENRKFFEDGDFKGKPLGKQFEDELKTYFQSVGFSKEEIRQKLAAIYADVETVPVKLPTDPLDTDQAWLKTHIAVIFDKQEKHFGSVAFDPSANELSLGWKKTDKEMLKALKKLPTKSSDVTDLGSQNRYYIVYRVVPVMCVPAGALFLYSWYIALPIIFILLIIYGILRLHLYIQDRKEKRKTALS</sequence>
<comment type="caution">
    <text evidence="2">The sequence shown here is derived from an EMBL/GenBank/DDBJ whole genome shotgun (WGS) entry which is preliminary data.</text>
</comment>
<evidence type="ECO:0000313" key="5">
    <source>
        <dbReference type="Proteomes" id="UP000054632"/>
    </source>
</evidence>
<dbReference type="Proteomes" id="UP000054826">
    <property type="component" value="Unassembled WGS sequence"/>
</dbReference>
<dbReference type="Proteomes" id="UP000054805">
    <property type="component" value="Unassembled WGS sequence"/>
</dbReference>